<dbReference type="Gene3D" id="3.30.70.270">
    <property type="match status" value="1"/>
</dbReference>
<keyword evidence="6" id="KW-1185">Reference proteome</keyword>
<dbReference type="InterPro" id="IPR001126">
    <property type="entry name" value="UmuC"/>
</dbReference>
<evidence type="ECO:0000259" key="4">
    <source>
        <dbReference type="PROSITE" id="PS50173"/>
    </source>
</evidence>
<feature type="domain" description="UmuC" evidence="4">
    <location>
        <begin position="12"/>
        <end position="200"/>
    </location>
</feature>
<dbReference type="Pfam" id="PF11798">
    <property type="entry name" value="IMS_HHH"/>
    <property type="match status" value="1"/>
</dbReference>
<comment type="caution">
    <text evidence="5">The sequence shown here is derived from an EMBL/GenBank/DDBJ whole genome shotgun (WGS) entry which is preliminary data.</text>
</comment>
<dbReference type="Pfam" id="PF00817">
    <property type="entry name" value="IMS"/>
    <property type="match status" value="1"/>
</dbReference>
<dbReference type="InterPro" id="IPR024728">
    <property type="entry name" value="PolY_HhH_motif"/>
</dbReference>
<dbReference type="InterPro" id="IPR036775">
    <property type="entry name" value="DNA_pol_Y-fam_lit_finger_sf"/>
</dbReference>
<comment type="similarity">
    <text evidence="1">Belongs to the DNA polymerase type-Y family.</text>
</comment>
<keyword evidence="3" id="KW-0239">DNA-directed DNA polymerase</keyword>
<dbReference type="SUPFAM" id="SSF100879">
    <property type="entry name" value="Lesion bypass DNA polymerase (Y-family), little finger domain"/>
    <property type="match status" value="1"/>
</dbReference>
<proteinExistence type="inferred from homology"/>
<dbReference type="InterPro" id="IPR017961">
    <property type="entry name" value="DNA_pol_Y-fam_little_finger"/>
</dbReference>
<accession>A0ABS4GTK4</accession>
<dbReference type="SUPFAM" id="SSF56672">
    <property type="entry name" value="DNA/RNA polymerases"/>
    <property type="match status" value="1"/>
</dbReference>
<dbReference type="InterPro" id="IPR050116">
    <property type="entry name" value="DNA_polymerase-Y"/>
</dbReference>
<evidence type="ECO:0000256" key="3">
    <source>
        <dbReference type="ARBA" id="ARBA00022932"/>
    </source>
</evidence>
<dbReference type="Proteomes" id="UP001519343">
    <property type="component" value="Unassembled WGS sequence"/>
</dbReference>
<evidence type="ECO:0000313" key="5">
    <source>
        <dbReference type="EMBL" id="MBP1933605.1"/>
    </source>
</evidence>
<dbReference type="CDD" id="cd01700">
    <property type="entry name" value="PolY_Pol_V_umuC"/>
    <property type="match status" value="1"/>
</dbReference>
<organism evidence="5 6">
    <name type="scientific">Ammoniphilus resinae</name>
    <dbReference type="NCBI Taxonomy" id="861532"/>
    <lineage>
        <taxon>Bacteria</taxon>
        <taxon>Bacillati</taxon>
        <taxon>Bacillota</taxon>
        <taxon>Bacilli</taxon>
        <taxon>Bacillales</taxon>
        <taxon>Paenibacillaceae</taxon>
        <taxon>Aneurinibacillus group</taxon>
        <taxon>Ammoniphilus</taxon>
    </lineage>
</organism>
<evidence type="ECO:0000313" key="6">
    <source>
        <dbReference type="Proteomes" id="UP001519343"/>
    </source>
</evidence>
<dbReference type="EMBL" id="JAGGKT010000012">
    <property type="protein sequence ID" value="MBP1933605.1"/>
    <property type="molecule type" value="Genomic_DNA"/>
</dbReference>
<dbReference type="InterPro" id="IPR043128">
    <property type="entry name" value="Rev_trsase/Diguanyl_cyclase"/>
</dbReference>
<dbReference type="PANTHER" id="PTHR11076:SF35">
    <property type="entry name" value="DNA REPAIR PROTEIN HOMOLOG YOBH"/>
    <property type="match status" value="1"/>
</dbReference>
<reference evidence="5 6" key="1">
    <citation type="submission" date="2021-03" db="EMBL/GenBank/DDBJ databases">
        <title>Genomic Encyclopedia of Type Strains, Phase IV (KMG-IV): sequencing the most valuable type-strain genomes for metagenomic binning, comparative biology and taxonomic classification.</title>
        <authorList>
            <person name="Goeker M."/>
        </authorList>
    </citation>
    <scope>NUCLEOTIDE SEQUENCE [LARGE SCALE GENOMIC DNA]</scope>
    <source>
        <strain evidence="5 6">DSM 24738</strain>
    </source>
</reference>
<dbReference type="InterPro" id="IPR043502">
    <property type="entry name" value="DNA/RNA_pol_sf"/>
</dbReference>
<dbReference type="Gene3D" id="1.10.150.20">
    <property type="entry name" value="5' to 3' exonuclease, C-terminal subdomain"/>
    <property type="match status" value="1"/>
</dbReference>
<evidence type="ECO:0000256" key="2">
    <source>
        <dbReference type="ARBA" id="ARBA00022457"/>
    </source>
</evidence>
<dbReference type="Gene3D" id="3.30.1490.100">
    <property type="entry name" value="DNA polymerase, Y-family, little finger domain"/>
    <property type="match status" value="1"/>
</dbReference>
<keyword evidence="2" id="KW-0515">Mutator protein</keyword>
<sequence>MFDYTKMPHRSILMIDARSFYASAHCALLGLDPRAAHLAVVGDPERSGSIVLAASIALKRDFGVSNVSRFFELPKDPRIQIVKAQMGKYIETSTKLTKILNQFAPYDSIFQYSIDEAWVDITGTEKLFGDKWTVARLIKDKIWKELTIPVAIGMGPNMLMAKLCLDIEAKKASENIAEWRYEELPDRLWPVPIKKMWGIGSRMERNLHRIGIRTVGHLANYDVNLLEKRFGIIGVQLYNHSWGIDLSEVKPNYDVAHKSYGNGITLLRDYSKPSEIKIVIQELCDEVTRRARKDGLMGKTIGLGIGYSDGVISGGGFSRSVSIDTPTYFEDEVYRICLQLFERYYEPGHDVRTVYVCLSNVCSDREVQLDFFSFRSRERKRNLSMAIDDIRERFGTTAILKASSYLDGGIAIERSRKIGGHYG</sequence>
<dbReference type="PROSITE" id="PS50173">
    <property type="entry name" value="UMUC"/>
    <property type="match status" value="1"/>
</dbReference>
<keyword evidence="3" id="KW-0808">Transferase</keyword>
<protein>
    <submittedName>
        <fullName evidence="5">DNA polymerase V</fullName>
    </submittedName>
</protein>
<name>A0ABS4GTK4_9BACL</name>
<dbReference type="PANTHER" id="PTHR11076">
    <property type="entry name" value="DNA REPAIR POLYMERASE UMUC / TRANSFERASE FAMILY MEMBER"/>
    <property type="match status" value="1"/>
</dbReference>
<dbReference type="Pfam" id="PF11799">
    <property type="entry name" value="IMS_C"/>
    <property type="match status" value="1"/>
</dbReference>
<keyword evidence="3" id="KW-0548">Nucleotidyltransferase</keyword>
<evidence type="ECO:0000256" key="1">
    <source>
        <dbReference type="ARBA" id="ARBA00010945"/>
    </source>
</evidence>
<dbReference type="Gene3D" id="3.40.1170.60">
    <property type="match status" value="1"/>
</dbReference>
<gene>
    <name evidence="5" type="ORF">J2Z37_003618</name>
</gene>